<keyword evidence="6" id="KW-1185">Reference proteome</keyword>
<evidence type="ECO:0000259" key="4">
    <source>
        <dbReference type="Pfam" id="PF13649"/>
    </source>
</evidence>
<evidence type="ECO:0000256" key="1">
    <source>
        <dbReference type="ARBA" id="ARBA00022603"/>
    </source>
</evidence>
<evidence type="ECO:0000256" key="3">
    <source>
        <dbReference type="ARBA" id="ARBA00022691"/>
    </source>
</evidence>
<dbReference type="InterPro" id="IPR029063">
    <property type="entry name" value="SAM-dependent_MTases_sf"/>
</dbReference>
<keyword evidence="1 5" id="KW-0489">Methyltransferase</keyword>
<accession>A0A918F9C8</accession>
<dbReference type="Gene3D" id="3.40.50.150">
    <property type="entry name" value="Vaccinia Virus protein VP39"/>
    <property type="match status" value="1"/>
</dbReference>
<dbReference type="AlphaFoldDB" id="A0A918F9C8"/>
<keyword evidence="2" id="KW-0808">Transferase</keyword>
<dbReference type="PANTHER" id="PTHR43464:SF19">
    <property type="entry name" value="UBIQUINONE BIOSYNTHESIS O-METHYLTRANSFERASE, MITOCHONDRIAL"/>
    <property type="match status" value="1"/>
</dbReference>
<organism evidence="5 6">
    <name type="scientific">Agromyces mediolanus</name>
    <name type="common">Corynebacterium mediolanum</name>
    <dbReference type="NCBI Taxonomy" id="41986"/>
    <lineage>
        <taxon>Bacteria</taxon>
        <taxon>Bacillati</taxon>
        <taxon>Actinomycetota</taxon>
        <taxon>Actinomycetes</taxon>
        <taxon>Micrococcales</taxon>
        <taxon>Microbacteriaceae</taxon>
        <taxon>Agromyces</taxon>
    </lineage>
</organism>
<sequence>MGDEQQQPDAVRRFVRHADAVLAIDDELWQPISLSAIARSAPQFGETVLDACCGTGASAVPTAELVGPEGVVDAVDAAAPMIELARARAEAAGGLPRLRLHVGDVREWEPAGYDLVQCVLGVFFFDELDDGTRALIERARPGGRVAITVWQHGAFHSFRQALADAVAEVGGGSPDAPQEADRTPGTTGAVAGWLHELGLERVRADAVPRHLALDDDLAWRLVLGTGRRNLLDGLGKKARRRVRERFTALLAERGIDRVDASTITAVGVRPA</sequence>
<proteinExistence type="predicted"/>
<dbReference type="GO" id="GO:0008168">
    <property type="term" value="F:methyltransferase activity"/>
    <property type="evidence" value="ECO:0007669"/>
    <property type="project" value="UniProtKB-KW"/>
</dbReference>
<reference evidence="5" key="1">
    <citation type="journal article" date="2014" name="Int. J. Syst. Evol. Microbiol.">
        <title>Complete genome sequence of Corynebacterium casei LMG S-19264T (=DSM 44701T), isolated from a smear-ripened cheese.</title>
        <authorList>
            <consortium name="US DOE Joint Genome Institute (JGI-PGF)"/>
            <person name="Walter F."/>
            <person name="Albersmeier A."/>
            <person name="Kalinowski J."/>
            <person name="Ruckert C."/>
        </authorList>
    </citation>
    <scope>NUCLEOTIDE SEQUENCE</scope>
    <source>
        <strain evidence="5">JCM 3346</strain>
    </source>
</reference>
<dbReference type="PANTHER" id="PTHR43464">
    <property type="entry name" value="METHYLTRANSFERASE"/>
    <property type="match status" value="1"/>
</dbReference>
<dbReference type="SUPFAM" id="SSF53335">
    <property type="entry name" value="S-adenosyl-L-methionine-dependent methyltransferases"/>
    <property type="match status" value="1"/>
</dbReference>
<comment type="caution">
    <text evidence="5">The sequence shown here is derived from an EMBL/GenBank/DDBJ whole genome shotgun (WGS) entry which is preliminary data.</text>
</comment>
<protein>
    <submittedName>
        <fullName evidence="5">Methyltransferase</fullName>
    </submittedName>
</protein>
<name>A0A918F9C8_AGRME</name>
<dbReference type="InterPro" id="IPR041698">
    <property type="entry name" value="Methyltransf_25"/>
</dbReference>
<dbReference type="Pfam" id="PF13649">
    <property type="entry name" value="Methyltransf_25"/>
    <property type="match status" value="1"/>
</dbReference>
<dbReference type="GO" id="GO:0032259">
    <property type="term" value="P:methylation"/>
    <property type="evidence" value="ECO:0007669"/>
    <property type="project" value="UniProtKB-KW"/>
</dbReference>
<reference evidence="5" key="2">
    <citation type="submission" date="2020-09" db="EMBL/GenBank/DDBJ databases">
        <authorList>
            <person name="Sun Q."/>
            <person name="Ohkuma M."/>
        </authorList>
    </citation>
    <scope>NUCLEOTIDE SEQUENCE</scope>
    <source>
        <strain evidence="5">JCM 3346</strain>
    </source>
</reference>
<dbReference type="EMBL" id="BMRJ01000001">
    <property type="protein sequence ID" value="GGR12819.1"/>
    <property type="molecule type" value="Genomic_DNA"/>
</dbReference>
<evidence type="ECO:0000256" key="2">
    <source>
        <dbReference type="ARBA" id="ARBA00022679"/>
    </source>
</evidence>
<dbReference type="CDD" id="cd02440">
    <property type="entry name" value="AdoMet_MTases"/>
    <property type="match status" value="1"/>
</dbReference>
<evidence type="ECO:0000313" key="6">
    <source>
        <dbReference type="Proteomes" id="UP000610303"/>
    </source>
</evidence>
<dbReference type="RefSeq" id="WP_189083426.1">
    <property type="nucleotide sequence ID" value="NZ_BMRJ01000001.1"/>
</dbReference>
<feature type="domain" description="Methyltransferase" evidence="4">
    <location>
        <begin position="48"/>
        <end position="143"/>
    </location>
</feature>
<keyword evidence="3" id="KW-0949">S-adenosyl-L-methionine</keyword>
<dbReference type="Proteomes" id="UP000610303">
    <property type="component" value="Unassembled WGS sequence"/>
</dbReference>
<gene>
    <name evidence="5" type="ORF">GCM10010196_01700</name>
</gene>
<evidence type="ECO:0000313" key="5">
    <source>
        <dbReference type="EMBL" id="GGR12819.1"/>
    </source>
</evidence>